<proteinExistence type="predicted"/>
<keyword evidence="2 3" id="KW-0040">ANK repeat</keyword>
<dbReference type="SMART" id="SM00248">
    <property type="entry name" value="ANK"/>
    <property type="match status" value="2"/>
</dbReference>
<feature type="repeat" description="ANK" evidence="3">
    <location>
        <begin position="1"/>
        <end position="24"/>
    </location>
</feature>
<gene>
    <name evidence="4" type="ORF">PODLI_1B014838</name>
</gene>
<dbReference type="GO" id="GO:2000045">
    <property type="term" value="P:regulation of G1/S transition of mitotic cell cycle"/>
    <property type="evidence" value="ECO:0007669"/>
    <property type="project" value="TreeGrafter"/>
</dbReference>
<dbReference type="Proteomes" id="UP001178461">
    <property type="component" value="Chromosome 6"/>
</dbReference>
<dbReference type="GO" id="GO:0008285">
    <property type="term" value="P:negative regulation of cell population proliferation"/>
    <property type="evidence" value="ECO:0007669"/>
    <property type="project" value="TreeGrafter"/>
</dbReference>
<dbReference type="PANTHER" id="PTHR24201">
    <property type="entry name" value="ANK_REP_REGION DOMAIN-CONTAINING PROTEIN"/>
    <property type="match status" value="1"/>
</dbReference>
<accession>A0AA35KF63</accession>
<dbReference type="PROSITE" id="PS50297">
    <property type="entry name" value="ANK_REP_REGION"/>
    <property type="match status" value="2"/>
</dbReference>
<dbReference type="InterPro" id="IPR036770">
    <property type="entry name" value="Ankyrin_rpt-contain_sf"/>
</dbReference>
<dbReference type="GO" id="GO:0019901">
    <property type="term" value="F:protein kinase binding"/>
    <property type="evidence" value="ECO:0007669"/>
    <property type="project" value="TreeGrafter"/>
</dbReference>
<evidence type="ECO:0000256" key="1">
    <source>
        <dbReference type="ARBA" id="ARBA00022737"/>
    </source>
</evidence>
<organism evidence="4 5">
    <name type="scientific">Podarcis lilfordi</name>
    <name type="common">Lilford's wall lizard</name>
    <dbReference type="NCBI Taxonomy" id="74358"/>
    <lineage>
        <taxon>Eukaryota</taxon>
        <taxon>Metazoa</taxon>
        <taxon>Chordata</taxon>
        <taxon>Craniata</taxon>
        <taxon>Vertebrata</taxon>
        <taxon>Euteleostomi</taxon>
        <taxon>Lepidosauria</taxon>
        <taxon>Squamata</taxon>
        <taxon>Bifurcata</taxon>
        <taxon>Unidentata</taxon>
        <taxon>Episquamata</taxon>
        <taxon>Laterata</taxon>
        <taxon>Lacertibaenia</taxon>
        <taxon>Lacertidae</taxon>
        <taxon>Podarcis</taxon>
    </lineage>
</organism>
<evidence type="ECO:0000256" key="2">
    <source>
        <dbReference type="ARBA" id="ARBA00023043"/>
    </source>
</evidence>
<dbReference type="AlphaFoldDB" id="A0AA35KF63"/>
<evidence type="ECO:0000256" key="3">
    <source>
        <dbReference type="PROSITE-ProRule" id="PRU00023"/>
    </source>
</evidence>
<dbReference type="PANTHER" id="PTHR24201:SF9">
    <property type="entry name" value="CYCLIN-DEPENDENT KINASE 4 INHIBITOR C"/>
    <property type="match status" value="1"/>
</dbReference>
<dbReference type="GO" id="GO:0005737">
    <property type="term" value="C:cytoplasm"/>
    <property type="evidence" value="ECO:0007669"/>
    <property type="project" value="TreeGrafter"/>
</dbReference>
<keyword evidence="5" id="KW-1185">Reference proteome</keyword>
<name>A0AA35KF63_9SAUR</name>
<dbReference type="SUPFAM" id="SSF48403">
    <property type="entry name" value="Ankyrin repeat"/>
    <property type="match status" value="1"/>
</dbReference>
<dbReference type="GO" id="GO:0005634">
    <property type="term" value="C:nucleus"/>
    <property type="evidence" value="ECO:0007669"/>
    <property type="project" value="TreeGrafter"/>
</dbReference>
<dbReference type="GO" id="GO:0004861">
    <property type="term" value="F:cyclin-dependent protein serine/threonine kinase inhibitor activity"/>
    <property type="evidence" value="ECO:0007669"/>
    <property type="project" value="TreeGrafter"/>
</dbReference>
<keyword evidence="1" id="KW-0677">Repeat</keyword>
<dbReference type="InterPro" id="IPR050776">
    <property type="entry name" value="Ank_Repeat/CDKN_Inhibitor"/>
</dbReference>
<reference evidence="4" key="1">
    <citation type="submission" date="2022-12" db="EMBL/GenBank/DDBJ databases">
        <authorList>
            <person name="Alioto T."/>
            <person name="Alioto T."/>
            <person name="Gomez Garrido J."/>
        </authorList>
    </citation>
    <scope>NUCLEOTIDE SEQUENCE</scope>
</reference>
<feature type="repeat" description="ANK" evidence="3">
    <location>
        <begin position="58"/>
        <end position="84"/>
    </location>
</feature>
<feature type="repeat" description="ANK" evidence="3">
    <location>
        <begin position="25"/>
        <end position="57"/>
    </location>
</feature>
<dbReference type="Gene3D" id="1.25.40.20">
    <property type="entry name" value="Ankyrin repeat-containing domain"/>
    <property type="match status" value="1"/>
</dbReference>
<evidence type="ECO:0000313" key="5">
    <source>
        <dbReference type="Proteomes" id="UP001178461"/>
    </source>
</evidence>
<evidence type="ECO:0000313" key="4">
    <source>
        <dbReference type="EMBL" id="CAI5777201.1"/>
    </source>
</evidence>
<dbReference type="Pfam" id="PF12796">
    <property type="entry name" value="Ank_2"/>
    <property type="match status" value="1"/>
</dbReference>
<dbReference type="PROSITE" id="PS50088">
    <property type="entry name" value="ANK_REPEAT"/>
    <property type="match status" value="3"/>
</dbReference>
<dbReference type="EMBL" id="OX395131">
    <property type="protein sequence ID" value="CAI5777201.1"/>
    <property type="molecule type" value="Genomic_DNA"/>
</dbReference>
<dbReference type="InterPro" id="IPR002110">
    <property type="entry name" value="Ankyrin_rpt"/>
</dbReference>
<protein>
    <submittedName>
        <fullName evidence="4">Cyclin-dependent kinase 4 inhibitor C</fullName>
    </submittedName>
</protein>
<sequence>MKLGNPEIARQLLRRGADPDLKDRTGFAVLHDAARAGFLDTLQTLLEFNANVNVEDAEGNLPLHLAAQEGHLPVVAFLLERTASRVGHRNRKGDTAYDLAQLYRRSAVAKLLEGRAGGSGRTEGADGSGD</sequence>